<dbReference type="Pfam" id="PF04356">
    <property type="entry name" value="DUF489"/>
    <property type="match status" value="1"/>
</dbReference>
<organism evidence="5 6">
    <name type="scientific">Candidatus Contendobacter odensis Run_B_J11</name>
    <dbReference type="NCBI Taxonomy" id="1400861"/>
    <lineage>
        <taxon>Bacteria</taxon>
        <taxon>Pseudomonadati</taxon>
        <taxon>Pseudomonadota</taxon>
        <taxon>Gammaproteobacteria</taxon>
        <taxon>Candidatus Competibacteraceae</taxon>
        <taxon>Candidatus Contendibacter</taxon>
    </lineage>
</organism>
<gene>
    <name evidence="4 5" type="primary">hflD</name>
    <name evidence="5" type="ORF">BN874_770084</name>
</gene>
<keyword evidence="3 4" id="KW-0472">Membrane</keyword>
<name>A0A7U7GFN6_9GAMM</name>
<dbReference type="Proteomes" id="UP000019184">
    <property type="component" value="Unassembled WGS sequence"/>
</dbReference>
<dbReference type="GO" id="GO:0005886">
    <property type="term" value="C:plasma membrane"/>
    <property type="evidence" value="ECO:0007669"/>
    <property type="project" value="UniProtKB-SubCell"/>
</dbReference>
<dbReference type="EMBL" id="CBTK010000295">
    <property type="protein sequence ID" value="CDH47234.1"/>
    <property type="molecule type" value="Genomic_DNA"/>
</dbReference>
<evidence type="ECO:0000256" key="1">
    <source>
        <dbReference type="ARBA" id="ARBA00022475"/>
    </source>
</evidence>
<dbReference type="AlphaFoldDB" id="A0A7U7GFN6"/>
<dbReference type="OrthoDB" id="9788031at2"/>
<dbReference type="NCBIfam" id="NF001246">
    <property type="entry name" value="PRK00218.1-2"/>
    <property type="match status" value="1"/>
</dbReference>
<keyword evidence="1 4" id="KW-1003">Cell membrane</keyword>
<dbReference type="InterPro" id="IPR035932">
    <property type="entry name" value="HflD-like_sf"/>
</dbReference>
<dbReference type="InterPro" id="IPR007451">
    <property type="entry name" value="HflD"/>
</dbReference>
<comment type="caution">
    <text evidence="5">The sequence shown here is derived from an EMBL/GenBank/DDBJ whole genome shotgun (WGS) entry which is preliminary data.</text>
</comment>
<proteinExistence type="inferred from homology"/>
<keyword evidence="2 4" id="KW-0963">Cytoplasm</keyword>
<comment type="similarity">
    <text evidence="4">Belongs to the HflD family.</text>
</comment>
<dbReference type="GO" id="GO:0005737">
    <property type="term" value="C:cytoplasm"/>
    <property type="evidence" value="ECO:0007669"/>
    <property type="project" value="UniProtKB-SubCell"/>
</dbReference>
<protein>
    <recommendedName>
        <fullName evidence="4">High frequency lysogenization protein HflD homolog</fullName>
    </recommendedName>
</protein>
<dbReference type="SUPFAM" id="SSF101322">
    <property type="entry name" value="YcfC-like"/>
    <property type="match status" value="1"/>
</dbReference>
<reference evidence="5 6" key="1">
    <citation type="journal article" date="2014" name="ISME J.">
        <title>Candidatus Competibacter-lineage genomes retrieved from metagenomes reveal functional metabolic diversity.</title>
        <authorList>
            <person name="McIlroy S.J."/>
            <person name="Albertsen M."/>
            <person name="Andresen E.K."/>
            <person name="Saunders A.M."/>
            <person name="Kristiansen R."/>
            <person name="Stokholm-Bjerregaard M."/>
            <person name="Nielsen K.L."/>
            <person name="Nielsen P.H."/>
        </authorList>
    </citation>
    <scope>NUCLEOTIDE SEQUENCE [LARGE SCALE GENOMIC DNA]</scope>
    <source>
        <strain evidence="5 6">Run_B_J11</strain>
    </source>
</reference>
<sequence length="205" mass="22663">MPQTDHDRVIALAGVVQAADLVRAIAQRGQANPEDVEACLASLLKIDATSSAEIYGGATRLRSGLRLLELQLNHPQDMELTRYVVALLGLERKLARQPGRLQTLRDGIEEVIQNLSYFPVDHSNTTARFADLYLNSLSTLSPRIMVNGDPANLNNPENANRIRALLLAGIRAAMLWRQSGGGRLTLLLRRNPLLRETRRLLTAVD</sequence>
<dbReference type="PANTHER" id="PTHR38100">
    <property type="entry name" value="HIGH FREQUENCY LYSOGENIZATION PROTEIN HFLD"/>
    <property type="match status" value="1"/>
</dbReference>
<dbReference type="RefSeq" id="WP_034435988.1">
    <property type="nucleotide sequence ID" value="NZ_CBTK010000295.1"/>
</dbReference>
<comment type="subcellular location">
    <subcellularLocation>
        <location evidence="4">Cytoplasm</location>
    </subcellularLocation>
    <subcellularLocation>
        <location evidence="4">Cell membrane</location>
        <topology evidence="4">Peripheral membrane protein</topology>
        <orientation evidence="4">Cytoplasmic side</orientation>
    </subcellularLocation>
</comment>
<accession>A0A7U7GFN6</accession>
<evidence type="ECO:0000256" key="3">
    <source>
        <dbReference type="ARBA" id="ARBA00023136"/>
    </source>
</evidence>
<evidence type="ECO:0000256" key="4">
    <source>
        <dbReference type="HAMAP-Rule" id="MF_00695"/>
    </source>
</evidence>
<evidence type="ECO:0000313" key="5">
    <source>
        <dbReference type="EMBL" id="CDH47234.1"/>
    </source>
</evidence>
<evidence type="ECO:0000256" key="2">
    <source>
        <dbReference type="ARBA" id="ARBA00022490"/>
    </source>
</evidence>
<dbReference type="HAMAP" id="MF_00695">
    <property type="entry name" value="HflD_protein"/>
    <property type="match status" value="1"/>
</dbReference>
<dbReference type="PANTHER" id="PTHR38100:SF1">
    <property type="entry name" value="HIGH FREQUENCY LYSOGENIZATION PROTEIN HFLD"/>
    <property type="match status" value="1"/>
</dbReference>
<keyword evidence="6" id="KW-1185">Reference proteome</keyword>
<evidence type="ECO:0000313" key="6">
    <source>
        <dbReference type="Proteomes" id="UP000019184"/>
    </source>
</evidence>
<dbReference type="Gene3D" id="1.10.3890.10">
    <property type="entry name" value="HflD-like"/>
    <property type="match status" value="1"/>
</dbReference>